<name>A0A0K9PLM3_ZOSMR</name>
<evidence type="ECO:0000256" key="1">
    <source>
        <dbReference type="ARBA" id="ARBA00009414"/>
    </source>
</evidence>
<organism evidence="4 5">
    <name type="scientific">Zostera marina</name>
    <name type="common">Eelgrass</name>
    <dbReference type="NCBI Taxonomy" id="29655"/>
    <lineage>
        <taxon>Eukaryota</taxon>
        <taxon>Viridiplantae</taxon>
        <taxon>Streptophyta</taxon>
        <taxon>Embryophyta</taxon>
        <taxon>Tracheophyta</taxon>
        <taxon>Spermatophyta</taxon>
        <taxon>Magnoliopsida</taxon>
        <taxon>Liliopsida</taxon>
        <taxon>Zosteraceae</taxon>
        <taxon>Zostera</taxon>
    </lineage>
</organism>
<proteinExistence type="inferred from homology"/>
<evidence type="ECO:0000313" key="5">
    <source>
        <dbReference type="Proteomes" id="UP000036987"/>
    </source>
</evidence>
<reference evidence="5" key="1">
    <citation type="journal article" date="2016" name="Nature">
        <title>The genome of the seagrass Zostera marina reveals angiosperm adaptation to the sea.</title>
        <authorList>
            <person name="Olsen J.L."/>
            <person name="Rouze P."/>
            <person name="Verhelst B."/>
            <person name="Lin Y.-C."/>
            <person name="Bayer T."/>
            <person name="Collen J."/>
            <person name="Dattolo E."/>
            <person name="De Paoli E."/>
            <person name="Dittami S."/>
            <person name="Maumus F."/>
            <person name="Michel G."/>
            <person name="Kersting A."/>
            <person name="Lauritano C."/>
            <person name="Lohaus R."/>
            <person name="Toepel M."/>
            <person name="Tonon T."/>
            <person name="Vanneste K."/>
            <person name="Amirebrahimi M."/>
            <person name="Brakel J."/>
            <person name="Bostroem C."/>
            <person name="Chovatia M."/>
            <person name="Grimwood J."/>
            <person name="Jenkins J.W."/>
            <person name="Jueterbock A."/>
            <person name="Mraz A."/>
            <person name="Stam W.T."/>
            <person name="Tice H."/>
            <person name="Bornberg-Bauer E."/>
            <person name="Green P.J."/>
            <person name="Pearson G.A."/>
            <person name="Procaccini G."/>
            <person name="Duarte C.M."/>
            <person name="Schmutz J."/>
            <person name="Reusch T.B.H."/>
            <person name="Van de Peer Y."/>
        </authorList>
    </citation>
    <scope>NUCLEOTIDE SEQUENCE [LARGE SCALE GENOMIC DNA]</scope>
    <source>
        <strain evidence="5">cv. Finnish</strain>
    </source>
</reference>
<dbReference type="AlphaFoldDB" id="A0A0K9PLM3"/>
<feature type="region of interest" description="Disordered" evidence="2">
    <location>
        <begin position="1"/>
        <end position="55"/>
    </location>
</feature>
<evidence type="ECO:0000313" key="4">
    <source>
        <dbReference type="EMBL" id="KMZ69112.1"/>
    </source>
</evidence>
<dbReference type="PANTHER" id="PTHR31969">
    <property type="entry name" value="GEM-LIKE PROTEIN 2"/>
    <property type="match status" value="1"/>
</dbReference>
<dbReference type="OrthoDB" id="1876989at2759"/>
<dbReference type="Pfam" id="PF02893">
    <property type="entry name" value="GRAM"/>
    <property type="match status" value="1"/>
</dbReference>
<comment type="caution">
    <text evidence="4">The sequence shown here is derived from an EMBL/GenBank/DDBJ whole genome shotgun (WGS) entry which is preliminary data.</text>
</comment>
<feature type="domain" description="GRAM" evidence="3">
    <location>
        <begin position="153"/>
        <end position="246"/>
    </location>
</feature>
<evidence type="ECO:0000259" key="3">
    <source>
        <dbReference type="SMART" id="SM00568"/>
    </source>
</evidence>
<dbReference type="Proteomes" id="UP000036987">
    <property type="component" value="Unassembled WGS sequence"/>
</dbReference>
<gene>
    <name evidence="4" type="ORF">ZOSMA_221G00230</name>
</gene>
<dbReference type="InterPro" id="IPR004182">
    <property type="entry name" value="GRAM"/>
</dbReference>
<dbReference type="EMBL" id="LFYR01000789">
    <property type="protein sequence ID" value="KMZ69112.1"/>
    <property type="molecule type" value="Genomic_DNA"/>
</dbReference>
<dbReference type="InterPro" id="IPR037848">
    <property type="entry name" value="GEM-like"/>
</dbReference>
<dbReference type="OMA" id="RRITFCS"/>
<feature type="compositionally biased region" description="Polar residues" evidence="2">
    <location>
        <begin position="32"/>
        <end position="45"/>
    </location>
</feature>
<sequence length="293" mass="31519">MDEKKQDSAPPPFSSGDVRSGAGGNAMDQIWTMGTPQTYPGNTPSSIPPPVGGNPNNMNYGYHSPPIVDGYTLPSAPPPPNSSNPYVIIAPANESSGKGSADTLFKVLGQATKKAGGVAGSLWQHLRTSPHPTDAAIARLTQGTKVFAEGGQEKMYEQSFGVYPGEKLLKSFACYISTSSGPVIGTLYLSTTRVTFCSDNPLCQNPPPPPPSSSTSPLPSPQGNKDWTYYKIIVQLEYLRGVNPSASKTNPAEKYIQLVTVDGHEFWFMGFVSYDKALMNLTEALQNLTKRYY</sequence>
<keyword evidence="5" id="KW-1185">Reference proteome</keyword>
<feature type="region of interest" description="Disordered" evidence="2">
    <location>
        <begin position="201"/>
        <end position="223"/>
    </location>
</feature>
<accession>A0A0K9PLM3</accession>
<dbReference type="InterPro" id="IPR011993">
    <property type="entry name" value="PH-like_dom_sf"/>
</dbReference>
<dbReference type="SMART" id="SM00568">
    <property type="entry name" value="GRAM"/>
    <property type="match status" value="1"/>
</dbReference>
<protein>
    <submittedName>
        <fullName evidence="4">GLABRA2 expression modulator</fullName>
    </submittedName>
</protein>
<evidence type="ECO:0000256" key="2">
    <source>
        <dbReference type="SAM" id="MobiDB-lite"/>
    </source>
</evidence>
<dbReference type="Gene3D" id="2.30.29.30">
    <property type="entry name" value="Pleckstrin-homology domain (PH domain)/Phosphotyrosine-binding domain (PTB)"/>
    <property type="match status" value="1"/>
</dbReference>
<comment type="similarity">
    <text evidence="1">Belongs to the GEM family.</text>
</comment>